<reference evidence="1" key="1">
    <citation type="journal article" date="2022" name="bioRxiv">
        <title>Sequencing and chromosome-scale assembly of the giantPleurodeles waltlgenome.</title>
        <authorList>
            <person name="Brown T."/>
            <person name="Elewa A."/>
            <person name="Iarovenko S."/>
            <person name="Subramanian E."/>
            <person name="Araus A.J."/>
            <person name="Petzold A."/>
            <person name="Susuki M."/>
            <person name="Suzuki K.-i.T."/>
            <person name="Hayashi T."/>
            <person name="Toyoda A."/>
            <person name="Oliveira C."/>
            <person name="Osipova E."/>
            <person name="Leigh N.D."/>
            <person name="Simon A."/>
            <person name="Yun M.H."/>
        </authorList>
    </citation>
    <scope>NUCLEOTIDE SEQUENCE</scope>
    <source>
        <strain evidence="1">20211129_DDA</strain>
        <tissue evidence="1">Liver</tissue>
    </source>
</reference>
<gene>
    <name evidence="1" type="ORF">NDU88_002094</name>
</gene>
<protein>
    <submittedName>
        <fullName evidence="1">Uncharacterized protein</fullName>
    </submittedName>
</protein>
<comment type="caution">
    <text evidence="1">The sequence shown here is derived from an EMBL/GenBank/DDBJ whole genome shotgun (WGS) entry which is preliminary data.</text>
</comment>
<proteinExistence type="predicted"/>
<keyword evidence="2" id="KW-1185">Reference proteome</keyword>
<accession>A0AAV7UXR3</accession>
<evidence type="ECO:0000313" key="1">
    <source>
        <dbReference type="EMBL" id="KAJ1192788.1"/>
    </source>
</evidence>
<dbReference type="EMBL" id="JANPWB010000004">
    <property type="protein sequence ID" value="KAJ1192788.1"/>
    <property type="molecule type" value="Genomic_DNA"/>
</dbReference>
<organism evidence="1 2">
    <name type="scientific">Pleurodeles waltl</name>
    <name type="common">Iberian ribbed newt</name>
    <dbReference type="NCBI Taxonomy" id="8319"/>
    <lineage>
        <taxon>Eukaryota</taxon>
        <taxon>Metazoa</taxon>
        <taxon>Chordata</taxon>
        <taxon>Craniata</taxon>
        <taxon>Vertebrata</taxon>
        <taxon>Euteleostomi</taxon>
        <taxon>Amphibia</taxon>
        <taxon>Batrachia</taxon>
        <taxon>Caudata</taxon>
        <taxon>Salamandroidea</taxon>
        <taxon>Salamandridae</taxon>
        <taxon>Pleurodelinae</taxon>
        <taxon>Pleurodeles</taxon>
    </lineage>
</organism>
<name>A0AAV7UXR3_PLEWA</name>
<sequence length="114" mass="12153">MATEQIGDEEADVYFLPVTLLLCAGGALRGCWVAGGAVDGAAVFLFGRAASPVLFLDAAWGRCVSCVLRCWETAYAAWGFSAFWQPLTAWGVLGSAWRLLPALCVEIPPVWTAV</sequence>
<dbReference type="Proteomes" id="UP001066276">
    <property type="component" value="Chromosome 2_2"/>
</dbReference>
<dbReference type="AlphaFoldDB" id="A0AAV7UXR3"/>
<evidence type="ECO:0000313" key="2">
    <source>
        <dbReference type="Proteomes" id="UP001066276"/>
    </source>
</evidence>